<sequence length="760" mass="82641">MIGDETCAGPGVTAGAFAVPNAQHRLIRLVFVMARLGVGPDEANVRLLARQLPRDRYSITVISCFRDQRTSLRTHEQLASLGVNVDTTPYDLGFEDTVDHLRRKLVQADVVVSCQNVADIYPALEGMAVRPPLIEYGARVSDALAGPKHLTVRYVGPGNGIRAAAASGMPGRSDDAVVIPPMVDPQEFRPERRGPVRAALGIAPDDLLIGWVGRPDCGAGVQDFIAAALRIAGSVPNARFVAVGVPDPLVPEDAQQLRLLARPLGRRMIFAGDGWDMLDLLGAMDLLCCLPQDGETAHVLGHAGAAALPVIAVADHGADQQIAEGTTGLLVPAGDAGALDQAIMRLLGDAPLRNRLGAALRDHVLARNAARVVVPQWQALIDRVLAERAPAPPPATFNSFVLGGWESSTHRLRSGQRLDVIASTGHDTHAAQDYRQLSGLGIRACRDGARWHLIEQRPRRYDFSSLTGMIEAARDTGTQVIWDLLHYGWPDDLDIWAPAFVDRFAAYARAVALHHRETTDAVPFWCPVNEISFFSWAGGDVRYLNPFAAGRGFELKCQLARASIAAMGELRAVDPRARFVQAEPLLAIHHDPQGGDPTSVAQGHHEAQFQAFDMISGRIWPQLGGEPAFLDIVGVNYYWNNQWIHGGPAIDMDHPAYRPLADLLFEVAARYDRPLMIAETGTEGARRASWFAYIRDQVDGARRRGVRIEGVCLYPVANHHGWDDDRLCPNGLLGQDPTGGARSVEWPLAREIMLRNNGLG</sequence>
<dbReference type="Gene3D" id="3.40.50.2000">
    <property type="entry name" value="Glycogen Phosphorylase B"/>
    <property type="match status" value="2"/>
</dbReference>
<name>A0ABS1S999_9RHOB</name>
<feature type="domain" description="Glycosyl transferase family 1" evidence="3">
    <location>
        <begin position="197"/>
        <end position="360"/>
    </location>
</feature>
<dbReference type="EMBL" id="JAESHT010000020">
    <property type="protein sequence ID" value="MBL3675278.1"/>
    <property type="molecule type" value="Genomic_DNA"/>
</dbReference>
<keyword evidence="1" id="KW-0328">Glycosyltransferase</keyword>
<evidence type="ECO:0000313" key="5">
    <source>
        <dbReference type="Proteomes" id="UP000644749"/>
    </source>
</evidence>
<protein>
    <submittedName>
        <fullName evidence="4">Glycosyltransferase</fullName>
    </submittedName>
</protein>
<dbReference type="Proteomes" id="UP000644749">
    <property type="component" value="Unassembled WGS sequence"/>
</dbReference>
<gene>
    <name evidence="4" type="ORF">JL111_17525</name>
</gene>
<dbReference type="CDD" id="cd03801">
    <property type="entry name" value="GT4_PimA-like"/>
    <property type="match status" value="1"/>
</dbReference>
<dbReference type="Gene3D" id="3.20.20.80">
    <property type="entry name" value="Glycosidases"/>
    <property type="match status" value="1"/>
</dbReference>
<dbReference type="SUPFAM" id="SSF53756">
    <property type="entry name" value="UDP-Glycosyltransferase/glycogen phosphorylase"/>
    <property type="match status" value="1"/>
</dbReference>
<keyword evidence="2" id="KW-0808">Transferase</keyword>
<accession>A0ABS1S999</accession>
<proteinExistence type="predicted"/>
<evidence type="ECO:0000256" key="1">
    <source>
        <dbReference type="ARBA" id="ARBA00022676"/>
    </source>
</evidence>
<dbReference type="Pfam" id="PF00534">
    <property type="entry name" value="Glycos_transf_1"/>
    <property type="match status" value="1"/>
</dbReference>
<reference evidence="4 5" key="1">
    <citation type="submission" date="2021-01" db="EMBL/GenBank/DDBJ databases">
        <title>011410 draft genome.</title>
        <authorList>
            <person name="Lang L."/>
        </authorList>
    </citation>
    <scope>NUCLEOTIDE SEQUENCE [LARGE SCALE GENOMIC DNA]</scope>
    <source>
        <strain evidence="4 5">KCTC 42845</strain>
    </source>
</reference>
<dbReference type="PANTHER" id="PTHR12526">
    <property type="entry name" value="GLYCOSYLTRANSFERASE"/>
    <property type="match status" value="1"/>
</dbReference>
<evidence type="ECO:0000256" key="2">
    <source>
        <dbReference type="ARBA" id="ARBA00022679"/>
    </source>
</evidence>
<dbReference type="SUPFAM" id="SSF51445">
    <property type="entry name" value="(Trans)glycosidases"/>
    <property type="match status" value="1"/>
</dbReference>
<evidence type="ECO:0000313" key="4">
    <source>
        <dbReference type="EMBL" id="MBL3675278.1"/>
    </source>
</evidence>
<keyword evidence="5" id="KW-1185">Reference proteome</keyword>
<dbReference type="RefSeq" id="WP_191309531.1">
    <property type="nucleotide sequence ID" value="NZ_BNCL01000006.1"/>
</dbReference>
<dbReference type="InterPro" id="IPR001296">
    <property type="entry name" value="Glyco_trans_1"/>
</dbReference>
<dbReference type="InterPro" id="IPR017853">
    <property type="entry name" value="GH"/>
</dbReference>
<organism evidence="4 5">
    <name type="scientific">Paracoccus aerius</name>
    <dbReference type="NCBI Taxonomy" id="1915382"/>
    <lineage>
        <taxon>Bacteria</taxon>
        <taxon>Pseudomonadati</taxon>
        <taxon>Pseudomonadota</taxon>
        <taxon>Alphaproteobacteria</taxon>
        <taxon>Rhodobacterales</taxon>
        <taxon>Paracoccaceae</taxon>
        <taxon>Paracoccus</taxon>
    </lineage>
</organism>
<evidence type="ECO:0000259" key="3">
    <source>
        <dbReference type="Pfam" id="PF00534"/>
    </source>
</evidence>
<comment type="caution">
    <text evidence="4">The sequence shown here is derived from an EMBL/GenBank/DDBJ whole genome shotgun (WGS) entry which is preliminary data.</text>
</comment>
<dbReference type="PANTHER" id="PTHR12526:SF510">
    <property type="entry name" value="D-INOSITOL 3-PHOSPHATE GLYCOSYLTRANSFERASE"/>
    <property type="match status" value="1"/>
</dbReference>